<dbReference type="FunFam" id="1.10.10.10:FF:000071">
    <property type="entry name" value="Forkhead box F1"/>
    <property type="match status" value="1"/>
</dbReference>
<evidence type="ECO:0000259" key="6">
    <source>
        <dbReference type="PROSITE" id="PS50039"/>
    </source>
</evidence>
<dbReference type="Gene3D" id="1.10.10.10">
    <property type="entry name" value="Winged helix-like DNA-binding domain superfamily/Winged helix DNA-binding domain"/>
    <property type="match status" value="1"/>
</dbReference>
<proteinExistence type="predicted"/>
<comment type="subcellular location">
    <subcellularLocation>
        <location evidence="1 4">Nucleus</location>
    </subcellularLocation>
</comment>
<dbReference type="GO" id="GO:0000978">
    <property type="term" value="F:RNA polymerase II cis-regulatory region sequence-specific DNA binding"/>
    <property type="evidence" value="ECO:0007669"/>
    <property type="project" value="TreeGrafter"/>
</dbReference>
<keyword evidence="8" id="KW-1185">Reference proteome</keyword>
<protein>
    <recommendedName>
        <fullName evidence="6">Fork-head domain-containing protein</fullName>
    </recommendedName>
</protein>
<evidence type="ECO:0000256" key="5">
    <source>
        <dbReference type="SAM" id="MobiDB-lite"/>
    </source>
</evidence>
<dbReference type="EMBL" id="JAFNEN010000007">
    <property type="protein sequence ID" value="KAG8201231.1"/>
    <property type="molecule type" value="Genomic_DNA"/>
</dbReference>
<dbReference type="InterPro" id="IPR018122">
    <property type="entry name" value="TF_fork_head_CS_1"/>
</dbReference>
<reference evidence="7 8" key="1">
    <citation type="journal article" date="2022" name="Nat. Ecol. Evol.">
        <title>A masculinizing supergene underlies an exaggerated male reproductive morph in a spider.</title>
        <authorList>
            <person name="Hendrickx F."/>
            <person name="De Corte Z."/>
            <person name="Sonet G."/>
            <person name="Van Belleghem S.M."/>
            <person name="Kostlbacher S."/>
            <person name="Vangestel C."/>
        </authorList>
    </citation>
    <scope>NUCLEOTIDE SEQUENCE [LARGE SCALE GENOMIC DNA]</scope>
    <source>
        <strain evidence="7">W744_W776</strain>
    </source>
</reference>
<dbReference type="InterPro" id="IPR036390">
    <property type="entry name" value="WH_DNA-bd_sf"/>
</dbReference>
<dbReference type="PROSITE" id="PS00658">
    <property type="entry name" value="FORK_HEAD_2"/>
    <property type="match status" value="1"/>
</dbReference>
<feature type="region of interest" description="Disordered" evidence="5">
    <location>
        <begin position="169"/>
        <end position="198"/>
    </location>
</feature>
<sequence length="595" mass="65846">MTLDELDVQYRRNSPQGKPKNGVYEDSGSESTENTVTVPNYGYSMDTNNTDRLPSCAEITSDDVERSAAYRMFNNMFQRPATLQCFKNEQYDDMQQGYSNPPYRQSILNHLLDKPVRESIDMIPYSDVKVEKYPEIDAEDPKETLDFQNGNQMQNGNCLGVEGCMVAESERTSTSSDKDDEEPKDNKDVTTKKSGSGMRKLEKPPYSYIALIVMAIQSSPTMKLTLNEIYEYLQSKFSFFRGEYKGWKNSVRHNLSLNDCFIKLPKGVGRPGKGHYWTVDPASVTLFQDGSSKRRPRGFKRRCQLPPDMQRYSMYYATGVPSPPMMGFDMGLNQGHQQAALANLLQPYHQTPDRNPRLAAVKRKFGMAPFHPYYYNNNGNFEAQPQQQMSNYIPEQMAMQNSQQQPHQTFAYNGQYMSSCAVATSSPSSADFGGVAAAYGPQQTDVSVPWTDGPFVVKQSPMSPASSSATGGSMSPPGATPGTPAAVDGGCYTEQQNCQRLGNATVENMPMTVPSPVNQWPMRLQQSLTSPACDRSPYSMGVTSESPSNNVSLPSISALCSSLTSNLSTAAASQESTYVDSKYYLCAGGSTTYAQ</sequence>
<evidence type="ECO:0000256" key="4">
    <source>
        <dbReference type="PROSITE-ProRule" id="PRU00089"/>
    </source>
</evidence>
<dbReference type="GO" id="GO:0000981">
    <property type="term" value="F:DNA-binding transcription factor activity, RNA polymerase II-specific"/>
    <property type="evidence" value="ECO:0007669"/>
    <property type="project" value="TreeGrafter"/>
</dbReference>
<dbReference type="InterPro" id="IPR030456">
    <property type="entry name" value="TF_fork_head_CS_2"/>
</dbReference>
<dbReference type="PROSITE" id="PS00657">
    <property type="entry name" value="FORK_HEAD_1"/>
    <property type="match status" value="1"/>
</dbReference>
<dbReference type="GO" id="GO:0001710">
    <property type="term" value="P:mesodermal cell fate commitment"/>
    <property type="evidence" value="ECO:0007669"/>
    <property type="project" value="UniProtKB-ARBA"/>
</dbReference>
<dbReference type="Pfam" id="PF00250">
    <property type="entry name" value="Forkhead"/>
    <property type="match status" value="1"/>
</dbReference>
<dbReference type="InterPro" id="IPR051770">
    <property type="entry name" value="Forkhead_box_regulator"/>
</dbReference>
<evidence type="ECO:0000256" key="2">
    <source>
        <dbReference type="ARBA" id="ARBA00023125"/>
    </source>
</evidence>
<evidence type="ECO:0000256" key="1">
    <source>
        <dbReference type="ARBA" id="ARBA00004123"/>
    </source>
</evidence>
<feature type="region of interest" description="Disordered" evidence="5">
    <location>
        <begin position="1"/>
        <end position="35"/>
    </location>
</feature>
<feature type="compositionally biased region" description="Low complexity" evidence="5">
    <location>
        <begin position="470"/>
        <end position="486"/>
    </location>
</feature>
<feature type="region of interest" description="Disordered" evidence="5">
    <location>
        <begin position="460"/>
        <end position="487"/>
    </location>
</feature>
<feature type="domain" description="Fork-head" evidence="6">
    <location>
        <begin position="203"/>
        <end position="297"/>
    </location>
</feature>
<dbReference type="Proteomes" id="UP000827092">
    <property type="component" value="Unassembled WGS sequence"/>
</dbReference>
<dbReference type="PROSITE" id="PS50039">
    <property type="entry name" value="FORK_HEAD_3"/>
    <property type="match status" value="1"/>
</dbReference>
<dbReference type="InterPro" id="IPR036388">
    <property type="entry name" value="WH-like_DNA-bd_sf"/>
</dbReference>
<dbReference type="InterPro" id="IPR001766">
    <property type="entry name" value="Fork_head_dom"/>
</dbReference>
<keyword evidence="2 4" id="KW-0238">DNA-binding</keyword>
<dbReference type="GO" id="GO:0009887">
    <property type="term" value="P:animal organ morphogenesis"/>
    <property type="evidence" value="ECO:0007669"/>
    <property type="project" value="TreeGrafter"/>
</dbReference>
<evidence type="ECO:0000256" key="3">
    <source>
        <dbReference type="ARBA" id="ARBA00023242"/>
    </source>
</evidence>
<dbReference type="GO" id="GO:0005634">
    <property type="term" value="C:nucleus"/>
    <property type="evidence" value="ECO:0007669"/>
    <property type="project" value="UniProtKB-SubCell"/>
</dbReference>
<comment type="caution">
    <text evidence="7">The sequence shown here is derived from an EMBL/GenBank/DDBJ whole genome shotgun (WGS) entry which is preliminary data.</text>
</comment>
<accession>A0AAV6VYN0</accession>
<dbReference type="AlphaFoldDB" id="A0AAV6VYN0"/>
<feature type="compositionally biased region" description="Polar residues" evidence="5">
    <location>
        <begin position="460"/>
        <end position="469"/>
    </location>
</feature>
<dbReference type="SMART" id="SM00339">
    <property type="entry name" value="FH"/>
    <property type="match status" value="1"/>
</dbReference>
<organism evidence="7 8">
    <name type="scientific">Oedothorax gibbosus</name>
    <dbReference type="NCBI Taxonomy" id="931172"/>
    <lineage>
        <taxon>Eukaryota</taxon>
        <taxon>Metazoa</taxon>
        <taxon>Ecdysozoa</taxon>
        <taxon>Arthropoda</taxon>
        <taxon>Chelicerata</taxon>
        <taxon>Arachnida</taxon>
        <taxon>Araneae</taxon>
        <taxon>Araneomorphae</taxon>
        <taxon>Entelegynae</taxon>
        <taxon>Araneoidea</taxon>
        <taxon>Linyphiidae</taxon>
        <taxon>Erigoninae</taxon>
        <taxon>Oedothorax</taxon>
    </lineage>
</organism>
<feature type="DNA-binding region" description="Fork-head" evidence="4">
    <location>
        <begin position="203"/>
        <end position="297"/>
    </location>
</feature>
<evidence type="ECO:0000313" key="7">
    <source>
        <dbReference type="EMBL" id="KAG8201231.1"/>
    </source>
</evidence>
<gene>
    <name evidence="7" type="ORF">JTE90_019870</name>
</gene>
<name>A0AAV6VYN0_9ARAC</name>
<dbReference type="SUPFAM" id="SSF46785">
    <property type="entry name" value="Winged helix' DNA-binding domain"/>
    <property type="match status" value="1"/>
</dbReference>
<dbReference type="PRINTS" id="PR00053">
    <property type="entry name" value="FORKHEAD"/>
</dbReference>
<dbReference type="PANTHER" id="PTHR46262">
    <property type="entry name" value="FORKHEAD BOX PROTEIN BINIOU"/>
    <property type="match status" value="1"/>
</dbReference>
<keyword evidence="3 4" id="KW-0539">Nucleus</keyword>
<dbReference type="PANTHER" id="PTHR46262:SF2">
    <property type="entry name" value="FORKHEAD BOX PROTEIN BINIOU"/>
    <property type="match status" value="1"/>
</dbReference>
<evidence type="ECO:0000313" key="8">
    <source>
        <dbReference type="Proteomes" id="UP000827092"/>
    </source>
</evidence>